<dbReference type="InterPro" id="IPR001214">
    <property type="entry name" value="SET_dom"/>
</dbReference>
<dbReference type="PROSITE" id="PS50280">
    <property type="entry name" value="SET"/>
    <property type="match status" value="1"/>
</dbReference>
<dbReference type="OrthoDB" id="5945798at2759"/>
<dbReference type="AlphaFoldDB" id="A0A0H2R7W9"/>
<sequence length="769" mass="86811">MPKRKLTMEDLTDVQLVGLKEEAEKQASLPPEHVPLVNRKDLLGTLEATRDLENEPNRGQATVIVQWPQKYSTTKIDDLSRINAADLMIRKTHKGNYLLCRTICLPVFDGGIGFLLGVEDPQGNPIYLKIFNHAMLLEAKEGEINAIMPTGTVLVLREPSYYTNPNPEVPLPYIMVESPSDVIFADFDNPILRGVSWKSKLIVYPRATTGEAWKAEALKDFKASRWLSSAICFTNSIKYGFDVQVSRLNRAEVYLRLGWNNSALHDAQVSFKSGTLTDDLKRKAVVRMVKALYAMGRYREVLETASSLEGDKLVCEWITRANQRIEEQNTGNYDWLQLFKDGKNVNFSPDIADFTGPIEVKTNSNGLRGTYVTRDVKVGELLMFHKPAFCVSLADAEKKKGDSGFLWTSLPKLRASNARDELQLYCKAVQCIWDDRNMYNTLLALYGGDTVAEPKTYPPPFIATPPLKHPTRPCVDIDVDYLQGVVLSNSFESDSWKGLYVAPSLLNHSCAPTARREFIGNAFALRAIQDMKKGEELTLTYIEPHVSYDERRFRMMKSWRFSCECIVCQADDEDGYDARESRRALRIKMNDIGAQINKARDAPTLRRLAAEAKTTIDNMRRTYHEEHSKKAGGRKYELAQPLRHLANASGHIGRADSDASFIRQSIDAKMQSLTVYGMKIVDKSLSGPLPSGNSSLPVDTSQVTNFYDISVVTLIEMAHSFKEIGDKKRAKRWFDVAIWMENVYSGGGIPVFKFRRATQLRMLSLSDLF</sequence>
<protein>
    <recommendedName>
        <fullName evidence="1">SET domain-containing protein</fullName>
    </recommendedName>
</protein>
<proteinExistence type="predicted"/>
<dbReference type="Proteomes" id="UP000053477">
    <property type="component" value="Unassembled WGS sequence"/>
</dbReference>
<dbReference type="STRING" id="27342.A0A0H2R7W9"/>
<reference evidence="2 3" key="1">
    <citation type="submission" date="2015-04" db="EMBL/GenBank/DDBJ databases">
        <title>Complete genome sequence of Schizopora paradoxa KUC8140, a cosmopolitan wood degrader in East Asia.</title>
        <authorList>
            <consortium name="DOE Joint Genome Institute"/>
            <person name="Min B."/>
            <person name="Park H."/>
            <person name="Jang Y."/>
            <person name="Kim J.-J."/>
            <person name="Kim K.H."/>
            <person name="Pangilinan J."/>
            <person name="Lipzen A."/>
            <person name="Riley R."/>
            <person name="Grigoriev I.V."/>
            <person name="Spatafora J.W."/>
            <person name="Choi I.-G."/>
        </authorList>
    </citation>
    <scope>NUCLEOTIDE SEQUENCE [LARGE SCALE GENOMIC DNA]</scope>
    <source>
        <strain evidence="2 3">KUC8140</strain>
    </source>
</reference>
<dbReference type="InParanoid" id="A0A0H2R7W9"/>
<dbReference type="InterPro" id="IPR046341">
    <property type="entry name" value="SET_dom_sf"/>
</dbReference>
<dbReference type="PANTHER" id="PTHR47643:SF2">
    <property type="entry name" value="TPR DOMAIN PROTEIN (AFU_ORTHOLOGUE AFUA_5G12710)"/>
    <property type="match status" value="1"/>
</dbReference>
<dbReference type="Pfam" id="PF00856">
    <property type="entry name" value="SET"/>
    <property type="match status" value="1"/>
</dbReference>
<feature type="domain" description="SET" evidence="1">
    <location>
        <begin position="356"/>
        <end position="542"/>
    </location>
</feature>
<name>A0A0H2R7W9_9AGAM</name>
<gene>
    <name evidence="2" type="ORF">SCHPADRAFT_894622</name>
</gene>
<evidence type="ECO:0000313" key="2">
    <source>
        <dbReference type="EMBL" id="KLO07467.1"/>
    </source>
</evidence>
<dbReference type="InterPro" id="IPR011990">
    <property type="entry name" value="TPR-like_helical_dom_sf"/>
</dbReference>
<dbReference type="SUPFAM" id="SSF48452">
    <property type="entry name" value="TPR-like"/>
    <property type="match status" value="1"/>
</dbReference>
<dbReference type="CDD" id="cd20071">
    <property type="entry name" value="SET_SMYD"/>
    <property type="match status" value="1"/>
</dbReference>
<dbReference type="SUPFAM" id="SSF82199">
    <property type="entry name" value="SET domain"/>
    <property type="match status" value="1"/>
</dbReference>
<dbReference type="PANTHER" id="PTHR47643">
    <property type="entry name" value="TPR DOMAIN PROTEIN (AFU_ORTHOLOGUE AFUA_5G12710)"/>
    <property type="match status" value="1"/>
</dbReference>
<dbReference type="Gene3D" id="2.170.270.10">
    <property type="entry name" value="SET domain"/>
    <property type="match status" value="1"/>
</dbReference>
<evidence type="ECO:0000313" key="3">
    <source>
        <dbReference type="Proteomes" id="UP000053477"/>
    </source>
</evidence>
<dbReference type="EMBL" id="KQ086137">
    <property type="protein sequence ID" value="KLO07467.1"/>
    <property type="molecule type" value="Genomic_DNA"/>
</dbReference>
<keyword evidence="3" id="KW-1185">Reference proteome</keyword>
<organism evidence="2 3">
    <name type="scientific">Schizopora paradoxa</name>
    <dbReference type="NCBI Taxonomy" id="27342"/>
    <lineage>
        <taxon>Eukaryota</taxon>
        <taxon>Fungi</taxon>
        <taxon>Dikarya</taxon>
        <taxon>Basidiomycota</taxon>
        <taxon>Agaricomycotina</taxon>
        <taxon>Agaricomycetes</taxon>
        <taxon>Hymenochaetales</taxon>
        <taxon>Schizoporaceae</taxon>
        <taxon>Schizopora</taxon>
    </lineage>
</organism>
<dbReference type="InterPro" id="IPR053209">
    <property type="entry name" value="Gramillin-biosynth_MTr"/>
</dbReference>
<dbReference type="Gene3D" id="1.25.40.10">
    <property type="entry name" value="Tetratricopeptide repeat domain"/>
    <property type="match status" value="1"/>
</dbReference>
<evidence type="ECO:0000259" key="1">
    <source>
        <dbReference type="PROSITE" id="PS50280"/>
    </source>
</evidence>
<accession>A0A0H2R7W9</accession>